<dbReference type="SUPFAM" id="SSF52374">
    <property type="entry name" value="Nucleotidylyl transferase"/>
    <property type="match status" value="1"/>
</dbReference>
<keyword evidence="4" id="KW-0548">Nucleotidyltransferase</keyword>
<evidence type="ECO:0000256" key="2">
    <source>
        <dbReference type="ARBA" id="ARBA00022516"/>
    </source>
</evidence>
<feature type="compositionally biased region" description="Gly residues" evidence="9">
    <location>
        <begin position="115"/>
        <end position="126"/>
    </location>
</feature>
<evidence type="ECO:0000313" key="12">
    <source>
        <dbReference type="Proteomes" id="UP000757232"/>
    </source>
</evidence>
<feature type="compositionally biased region" description="Acidic residues" evidence="9">
    <location>
        <begin position="63"/>
        <end position="72"/>
    </location>
</feature>
<feature type="compositionally biased region" description="Polar residues" evidence="9">
    <location>
        <begin position="75"/>
        <end position="94"/>
    </location>
</feature>
<evidence type="ECO:0000256" key="7">
    <source>
        <dbReference type="ARBA" id="ARBA00023264"/>
    </source>
</evidence>
<evidence type="ECO:0000256" key="4">
    <source>
        <dbReference type="ARBA" id="ARBA00022695"/>
    </source>
</evidence>
<dbReference type="PANTHER" id="PTHR10739">
    <property type="entry name" value="CYTIDYLYLTRANSFERASE"/>
    <property type="match status" value="1"/>
</dbReference>
<dbReference type="GO" id="GO:0005635">
    <property type="term" value="C:nuclear envelope"/>
    <property type="evidence" value="ECO:0007669"/>
    <property type="project" value="TreeGrafter"/>
</dbReference>
<dbReference type="EMBL" id="LNZH02000206">
    <property type="protein sequence ID" value="OCB85871.1"/>
    <property type="molecule type" value="Genomic_DNA"/>
</dbReference>
<dbReference type="CDD" id="cd02174">
    <property type="entry name" value="CCT"/>
    <property type="match status" value="1"/>
</dbReference>
<dbReference type="GO" id="GO:0004105">
    <property type="term" value="F:choline-phosphate cytidylyltransferase activity"/>
    <property type="evidence" value="ECO:0007669"/>
    <property type="project" value="UniProtKB-EC"/>
</dbReference>
<dbReference type="OrthoDB" id="17102at2759"/>
<keyword evidence="2" id="KW-0444">Lipid biosynthesis</keyword>
<dbReference type="InterPro" id="IPR045049">
    <property type="entry name" value="Pcy1-like"/>
</dbReference>
<accession>A0A9Q5HTT2</accession>
<feature type="region of interest" description="Disordered" evidence="9">
    <location>
        <begin position="1"/>
        <end position="126"/>
    </location>
</feature>
<proteinExistence type="inferred from homology"/>
<dbReference type="GO" id="GO:0031210">
    <property type="term" value="F:phosphatidylcholine binding"/>
    <property type="evidence" value="ECO:0007669"/>
    <property type="project" value="TreeGrafter"/>
</dbReference>
<dbReference type="NCBIfam" id="TIGR00125">
    <property type="entry name" value="cyt_tran_rel"/>
    <property type="match status" value="1"/>
</dbReference>
<feature type="domain" description="Cytidyltransferase-like" evidence="10">
    <location>
        <begin position="309"/>
        <end position="436"/>
    </location>
</feature>
<dbReference type="Pfam" id="PF01467">
    <property type="entry name" value="CTP_transf_like"/>
    <property type="match status" value="1"/>
</dbReference>
<comment type="similarity">
    <text evidence="1">Belongs to the cytidylyltransferase family.</text>
</comment>
<protein>
    <recommendedName>
        <fullName evidence="8">choline-phosphate cytidylyltransferase</fullName>
        <ecNumber evidence="8">2.7.7.15</ecNumber>
    </recommendedName>
</protein>
<dbReference type="PANTHER" id="PTHR10739:SF13">
    <property type="entry name" value="CHOLINE-PHOSPHATE CYTIDYLYLTRANSFERASE"/>
    <property type="match status" value="1"/>
</dbReference>
<dbReference type="InterPro" id="IPR004821">
    <property type="entry name" value="Cyt_trans-like"/>
</dbReference>
<evidence type="ECO:0000256" key="6">
    <source>
        <dbReference type="ARBA" id="ARBA00023209"/>
    </source>
</evidence>
<dbReference type="Proteomes" id="UP000757232">
    <property type="component" value="Unassembled WGS sequence"/>
</dbReference>
<keyword evidence="12" id="KW-1185">Reference proteome</keyword>
<evidence type="ECO:0000256" key="9">
    <source>
        <dbReference type="SAM" id="MobiDB-lite"/>
    </source>
</evidence>
<evidence type="ECO:0000256" key="5">
    <source>
        <dbReference type="ARBA" id="ARBA00023098"/>
    </source>
</evidence>
<feature type="compositionally biased region" description="Basic residues" evidence="9">
    <location>
        <begin position="34"/>
        <end position="45"/>
    </location>
</feature>
<feature type="compositionally biased region" description="Low complexity" evidence="9">
    <location>
        <begin position="217"/>
        <end position="232"/>
    </location>
</feature>
<gene>
    <name evidence="11" type="ORF">A7U60_g7002</name>
</gene>
<feature type="region of interest" description="Disordered" evidence="9">
    <location>
        <begin position="170"/>
        <end position="239"/>
    </location>
</feature>
<dbReference type="EC" id="2.7.7.15" evidence="8"/>
<keyword evidence="5" id="KW-0443">Lipid metabolism</keyword>
<name>A0A9Q5HTT2_SANBA</name>
<feature type="compositionally biased region" description="Low complexity" evidence="9">
    <location>
        <begin position="1"/>
        <end position="20"/>
    </location>
</feature>
<evidence type="ECO:0000259" key="10">
    <source>
        <dbReference type="Pfam" id="PF01467"/>
    </source>
</evidence>
<sequence>MHSLDSSTSSLNSASTASSTPAQQPLDLPTTHPGQHHKKMLHTRRTLGVAKHSPSFDSPAYDASEEDNDPMTDDAASTISISVSRGQHTPSSPLAGSRPPASAQLAGMGSTRQGSLGGAIGGGGGGAGVLRAARQYNNNNHLSGVISDDGVDSPTYDGDIETNTNLRTVHYHSSGHPHTNAGSGHSSASASVSTLTSPASVNFPGGGGRGNAPAVTITSASRQSSIPSSATTAGPVSSQVVNSATKPLRVADEPSPVPVATVEFNPADLTTEDIQEFVRSAIAGGPTEAGAKRLYKINPAPVGRPVHIYADGVYDLFHFGHALQLRQAKHSFPSVYLLVGVCSDELVREHKSRTIMTHAERCEAVRHCRWVDEVVQDAPWIIDKAFLDKYEIDYVAHDEDPYPSSSFDDVYSLVKSLGRFIPTRRTPGVSTSELLERIVKGYRKREFDSKLEKIGLSELKAEGSDFDDSPAASRPPSRLATTAVVGRALRESGPASPVSR</sequence>
<dbReference type="InterPro" id="IPR041723">
    <property type="entry name" value="CCT"/>
</dbReference>
<evidence type="ECO:0000313" key="11">
    <source>
        <dbReference type="EMBL" id="OCB85871.1"/>
    </source>
</evidence>
<evidence type="ECO:0000256" key="1">
    <source>
        <dbReference type="ARBA" id="ARBA00010101"/>
    </source>
</evidence>
<dbReference type="InterPro" id="IPR014729">
    <property type="entry name" value="Rossmann-like_a/b/a_fold"/>
</dbReference>
<organism evidence="11 12">
    <name type="scientific">Sanghuangporus baumii</name>
    <name type="common">Phellinus baumii</name>
    <dbReference type="NCBI Taxonomy" id="108892"/>
    <lineage>
        <taxon>Eukaryota</taxon>
        <taxon>Fungi</taxon>
        <taxon>Dikarya</taxon>
        <taxon>Basidiomycota</taxon>
        <taxon>Agaricomycotina</taxon>
        <taxon>Agaricomycetes</taxon>
        <taxon>Hymenochaetales</taxon>
        <taxon>Hymenochaetaceae</taxon>
        <taxon>Sanghuangporus</taxon>
    </lineage>
</organism>
<evidence type="ECO:0000256" key="3">
    <source>
        <dbReference type="ARBA" id="ARBA00022679"/>
    </source>
</evidence>
<reference evidence="11" key="1">
    <citation type="submission" date="2016-06" db="EMBL/GenBank/DDBJ databases">
        <title>Draft Genome sequence of the fungus Inonotus baumii.</title>
        <authorList>
            <person name="Zhu H."/>
            <person name="Lin W."/>
        </authorList>
    </citation>
    <scope>NUCLEOTIDE SEQUENCE</scope>
    <source>
        <strain evidence="11">821</strain>
    </source>
</reference>
<comment type="caution">
    <text evidence="11">The sequence shown here is derived from an EMBL/GenBank/DDBJ whole genome shotgun (WGS) entry which is preliminary data.</text>
</comment>
<keyword evidence="3" id="KW-0808">Transferase</keyword>
<dbReference type="Gene3D" id="3.40.50.620">
    <property type="entry name" value="HUPs"/>
    <property type="match status" value="1"/>
</dbReference>
<evidence type="ECO:0000256" key="8">
    <source>
        <dbReference type="ARBA" id="ARBA00026101"/>
    </source>
</evidence>
<keyword evidence="6" id="KW-0594">Phospholipid biosynthesis</keyword>
<keyword evidence="7" id="KW-1208">Phospholipid metabolism</keyword>
<feature type="compositionally biased region" description="Low complexity" evidence="9">
    <location>
        <begin position="181"/>
        <end position="201"/>
    </location>
</feature>
<dbReference type="AlphaFoldDB" id="A0A9Q5HTT2"/>